<dbReference type="HOGENOM" id="CLU_551991_0_0_10"/>
<comment type="subcellular location">
    <subcellularLocation>
        <location evidence="1">Cell membrane</location>
    </subcellularLocation>
    <subcellularLocation>
        <location evidence="10">Endomembrane system</location>
        <topology evidence="10">Single-pass membrane protein</topology>
    </subcellularLocation>
</comment>
<feature type="domain" description="Secretion system C-terminal sorting" evidence="13">
    <location>
        <begin position="477"/>
        <end position="539"/>
    </location>
</feature>
<dbReference type="InterPro" id="IPR013783">
    <property type="entry name" value="Ig-like_fold"/>
</dbReference>
<keyword evidence="7" id="KW-0472">Membrane</keyword>
<evidence type="ECO:0000256" key="9">
    <source>
        <dbReference type="ARBA" id="ARBA00023180"/>
    </source>
</evidence>
<dbReference type="RefSeq" id="WP_015814051.1">
    <property type="nucleotide sequence ID" value="NC_013037.1"/>
</dbReference>
<evidence type="ECO:0000259" key="12">
    <source>
        <dbReference type="Pfam" id="PF08263"/>
    </source>
</evidence>
<dbReference type="STRING" id="471854.Dfer_4609"/>
<accession>C6W3W2</accession>
<dbReference type="KEGG" id="dfe:Dfer_4609"/>
<dbReference type="PROSITE" id="PS51450">
    <property type="entry name" value="LRR"/>
    <property type="match status" value="2"/>
</dbReference>
<keyword evidence="2" id="KW-0433">Leucine-rich repeat</keyword>
<dbReference type="EMBL" id="CP001619">
    <property type="protein sequence ID" value="ACT95810.1"/>
    <property type="molecule type" value="Genomic_DNA"/>
</dbReference>
<evidence type="ECO:0000256" key="7">
    <source>
        <dbReference type="ARBA" id="ARBA00023136"/>
    </source>
</evidence>
<keyword evidence="6" id="KW-1133">Transmembrane helix</keyword>
<keyword evidence="15" id="KW-1185">Reference proteome</keyword>
<feature type="chain" id="PRO_5002972440" evidence="11">
    <location>
        <begin position="20"/>
        <end position="543"/>
    </location>
</feature>
<keyword evidence="4 11" id="KW-0732">Signal</keyword>
<sequence>MKKCLLGLLCCFITIQSFAQTLENDRLALVAFYQATGGDGWFDKTGWVVPGNPGDNPCGWYGVTCEGGRVTRFVMEQNDPYGAIPAAIGGLTALKHLDLSGAGEEFPQLFGLIPAELGNLTNLEYLDLSENYLFGPNIAVIGNLTNLKHLSITPYENIPASFANLTNLEYLRLAADDYPMGVNTDVGPIPSFFGTFTKLKSLIMRNAGATGTIPSSLSALSNLEVLDLSNNELTGTIPGVTNFTKLTNLDLSGNDLESMIPDLSAIPIAANVNISNNRFTFSGMEGNVAYLDTYSPQKEIEVVSFNGLPPVAVYALAGGTPGNIYKWYFENQLIATLDGTSNGQLLIAETGLYEVEVTNTLVPGLTLKGHINVTSLPVTLVSFDGKSENNQTKLTWITTSETTNKGFEIERSADARKFEKIGFVDGNGNSNETNTYHFTDLSPLATGYYRLKQLDYDGKSEYSRTIAVKTPTEPIEIYPNPAQAELTVAGASHNAPISVFTSTGRPVMADAKLSGGKFNVQSLKEGLYTIRIGDTVKKLLIKR</sequence>
<dbReference type="SUPFAM" id="SSF52058">
    <property type="entry name" value="L domain-like"/>
    <property type="match status" value="1"/>
</dbReference>
<dbReference type="Pfam" id="PF12799">
    <property type="entry name" value="LRR_4"/>
    <property type="match status" value="1"/>
</dbReference>
<evidence type="ECO:0000256" key="4">
    <source>
        <dbReference type="ARBA" id="ARBA00022729"/>
    </source>
</evidence>
<proteinExistence type="predicted"/>
<dbReference type="InterPro" id="IPR025875">
    <property type="entry name" value="Leu-rich_rpt_4"/>
</dbReference>
<name>C6W3W2_DYAFD</name>
<dbReference type="GO" id="GO:0005886">
    <property type="term" value="C:plasma membrane"/>
    <property type="evidence" value="ECO:0007669"/>
    <property type="project" value="UniProtKB-SubCell"/>
</dbReference>
<feature type="domain" description="Leucine-rich repeat-containing N-terminal plant-type" evidence="12">
    <location>
        <begin position="23"/>
        <end position="65"/>
    </location>
</feature>
<evidence type="ECO:0000256" key="1">
    <source>
        <dbReference type="ARBA" id="ARBA00004236"/>
    </source>
</evidence>
<feature type="signal peptide" evidence="11">
    <location>
        <begin position="1"/>
        <end position="19"/>
    </location>
</feature>
<dbReference type="OrthoDB" id="1491619at2"/>
<dbReference type="SMART" id="SM00365">
    <property type="entry name" value="LRR_SD22"/>
    <property type="match status" value="3"/>
</dbReference>
<dbReference type="InterPro" id="IPR013210">
    <property type="entry name" value="LRR_N_plant-typ"/>
</dbReference>
<protein>
    <submittedName>
        <fullName evidence="14">Leucine rich repeat protein</fullName>
    </submittedName>
</protein>
<gene>
    <name evidence="14" type="ordered locus">Dfer_4609</name>
</gene>
<dbReference type="InterPro" id="IPR032675">
    <property type="entry name" value="LRR_dom_sf"/>
</dbReference>
<dbReference type="Pfam" id="PF08263">
    <property type="entry name" value="LRRNT_2"/>
    <property type="match status" value="1"/>
</dbReference>
<dbReference type="PANTHER" id="PTHR27000">
    <property type="entry name" value="LEUCINE-RICH REPEAT RECEPTOR-LIKE PROTEIN KINASE FAMILY PROTEIN-RELATED"/>
    <property type="match status" value="1"/>
</dbReference>
<evidence type="ECO:0000256" key="11">
    <source>
        <dbReference type="SAM" id="SignalP"/>
    </source>
</evidence>
<evidence type="ECO:0000256" key="3">
    <source>
        <dbReference type="ARBA" id="ARBA00022692"/>
    </source>
</evidence>
<evidence type="ECO:0000256" key="6">
    <source>
        <dbReference type="ARBA" id="ARBA00022989"/>
    </source>
</evidence>
<evidence type="ECO:0000259" key="13">
    <source>
        <dbReference type="Pfam" id="PF18962"/>
    </source>
</evidence>
<keyword evidence="8" id="KW-0675">Receptor</keyword>
<dbReference type="PANTHER" id="PTHR27000:SF775">
    <property type="entry name" value="PLANT INTRACELLULAR RAS-GROUP-RELATED LRR PROTEIN 3"/>
    <property type="match status" value="1"/>
</dbReference>
<reference evidence="14 15" key="1">
    <citation type="journal article" date="2009" name="Stand. Genomic Sci.">
        <title>Complete genome sequence of Dyadobacter fermentans type strain (NS114).</title>
        <authorList>
            <person name="Lang E."/>
            <person name="Lapidus A."/>
            <person name="Chertkov O."/>
            <person name="Brettin T."/>
            <person name="Detter J.C."/>
            <person name="Han C."/>
            <person name="Copeland A."/>
            <person name="Glavina Del Rio T."/>
            <person name="Nolan M."/>
            <person name="Chen F."/>
            <person name="Lucas S."/>
            <person name="Tice H."/>
            <person name="Cheng J.F."/>
            <person name="Land M."/>
            <person name="Hauser L."/>
            <person name="Chang Y.J."/>
            <person name="Jeffries C.D."/>
            <person name="Kopitz M."/>
            <person name="Bruce D."/>
            <person name="Goodwin L."/>
            <person name="Pitluck S."/>
            <person name="Ovchinnikova G."/>
            <person name="Pati A."/>
            <person name="Ivanova N."/>
            <person name="Mavrommatis K."/>
            <person name="Chen A."/>
            <person name="Palaniappan K."/>
            <person name="Chain P."/>
            <person name="Bristow J."/>
            <person name="Eisen J.A."/>
            <person name="Markowitz V."/>
            <person name="Hugenholtz P."/>
            <person name="Goker M."/>
            <person name="Rohde M."/>
            <person name="Kyrpides N.C."/>
            <person name="Klenk H.P."/>
        </authorList>
    </citation>
    <scope>NUCLEOTIDE SEQUENCE [LARGE SCALE GENOMIC DNA]</scope>
    <source>
        <strain evidence="15">ATCC 700827 / DSM 18053 / CIP 107007 / KCTC 52180 / NS114</strain>
    </source>
</reference>
<dbReference type="PRINTS" id="PR00019">
    <property type="entry name" value="LEURICHRPT"/>
</dbReference>
<dbReference type="AlphaFoldDB" id="C6W3W2"/>
<keyword evidence="5" id="KW-0677">Repeat</keyword>
<dbReference type="GO" id="GO:0012505">
    <property type="term" value="C:endomembrane system"/>
    <property type="evidence" value="ECO:0007669"/>
    <property type="project" value="UniProtKB-SubCell"/>
</dbReference>
<evidence type="ECO:0000256" key="5">
    <source>
        <dbReference type="ARBA" id="ARBA00022737"/>
    </source>
</evidence>
<dbReference type="Gene3D" id="3.80.10.10">
    <property type="entry name" value="Ribonuclease Inhibitor"/>
    <property type="match status" value="1"/>
</dbReference>
<organism evidence="14 15">
    <name type="scientific">Dyadobacter fermentans (strain ATCC 700827 / DSM 18053 / CIP 107007 / KCTC 52180 / NS114)</name>
    <dbReference type="NCBI Taxonomy" id="471854"/>
    <lineage>
        <taxon>Bacteria</taxon>
        <taxon>Pseudomonadati</taxon>
        <taxon>Bacteroidota</taxon>
        <taxon>Cytophagia</taxon>
        <taxon>Cytophagales</taxon>
        <taxon>Spirosomataceae</taxon>
        <taxon>Dyadobacter</taxon>
    </lineage>
</organism>
<dbReference type="NCBIfam" id="TIGR04183">
    <property type="entry name" value="Por_Secre_tail"/>
    <property type="match status" value="1"/>
</dbReference>
<dbReference type="InterPro" id="IPR026444">
    <property type="entry name" value="Secre_tail"/>
</dbReference>
<dbReference type="InterPro" id="IPR001611">
    <property type="entry name" value="Leu-rich_rpt"/>
</dbReference>
<dbReference type="Proteomes" id="UP000002011">
    <property type="component" value="Chromosome"/>
</dbReference>
<keyword evidence="9" id="KW-0325">Glycoprotein</keyword>
<evidence type="ECO:0000313" key="15">
    <source>
        <dbReference type="Proteomes" id="UP000002011"/>
    </source>
</evidence>
<dbReference type="Pfam" id="PF00560">
    <property type="entry name" value="LRR_1"/>
    <property type="match status" value="1"/>
</dbReference>
<keyword evidence="3" id="KW-0812">Transmembrane</keyword>
<evidence type="ECO:0000313" key="14">
    <source>
        <dbReference type="EMBL" id="ACT95810.1"/>
    </source>
</evidence>
<evidence type="ECO:0000256" key="2">
    <source>
        <dbReference type="ARBA" id="ARBA00022614"/>
    </source>
</evidence>
<evidence type="ECO:0000256" key="8">
    <source>
        <dbReference type="ARBA" id="ARBA00023170"/>
    </source>
</evidence>
<dbReference type="Gene3D" id="2.60.40.10">
    <property type="entry name" value="Immunoglobulins"/>
    <property type="match status" value="1"/>
</dbReference>
<dbReference type="eggNOG" id="COG4886">
    <property type="taxonomic scope" value="Bacteria"/>
</dbReference>
<dbReference type="Pfam" id="PF18962">
    <property type="entry name" value="Por_Secre_tail"/>
    <property type="match status" value="1"/>
</dbReference>
<dbReference type="FunFam" id="3.80.10.10:FF:000041">
    <property type="entry name" value="LRR receptor-like serine/threonine-protein kinase ERECTA"/>
    <property type="match status" value="1"/>
</dbReference>
<evidence type="ECO:0000256" key="10">
    <source>
        <dbReference type="ARBA" id="ARBA00037847"/>
    </source>
</evidence>